<dbReference type="Proteomes" id="UP000053259">
    <property type="component" value="Unassembled WGS sequence"/>
</dbReference>
<dbReference type="Gene3D" id="3.40.50.1820">
    <property type="entry name" value="alpha/beta hydrolase"/>
    <property type="match status" value="1"/>
</dbReference>
<evidence type="ECO:0000256" key="3">
    <source>
        <dbReference type="ARBA" id="ARBA00022525"/>
    </source>
</evidence>
<dbReference type="SUPFAM" id="SSF53474">
    <property type="entry name" value="alpha/beta-Hydrolases"/>
    <property type="match status" value="1"/>
</dbReference>
<protein>
    <recommendedName>
        <fullName evidence="9">Dipeptidyl-peptidase V</fullName>
    </recommendedName>
</protein>
<dbReference type="AlphaFoldDB" id="A0A0D2BA84"/>
<organism evidence="12 13">
    <name type="scientific">Verruconis gallopava</name>
    <dbReference type="NCBI Taxonomy" id="253628"/>
    <lineage>
        <taxon>Eukaryota</taxon>
        <taxon>Fungi</taxon>
        <taxon>Dikarya</taxon>
        <taxon>Ascomycota</taxon>
        <taxon>Pezizomycotina</taxon>
        <taxon>Dothideomycetes</taxon>
        <taxon>Pleosporomycetidae</taxon>
        <taxon>Venturiales</taxon>
        <taxon>Sympoventuriaceae</taxon>
        <taxon>Verruconis</taxon>
    </lineage>
</organism>
<dbReference type="PANTHER" id="PTHR42776:SF11">
    <property type="entry name" value="DIPEPTIDYL-PEPTIDASE 5-RELATED"/>
    <property type="match status" value="1"/>
</dbReference>
<evidence type="ECO:0000256" key="8">
    <source>
        <dbReference type="ARBA" id="ARBA00023180"/>
    </source>
</evidence>
<keyword evidence="13" id="KW-1185">Reference proteome</keyword>
<evidence type="ECO:0000256" key="2">
    <source>
        <dbReference type="ARBA" id="ARBA00010040"/>
    </source>
</evidence>
<reference evidence="12 13" key="1">
    <citation type="submission" date="2015-01" db="EMBL/GenBank/DDBJ databases">
        <title>The Genome Sequence of Ochroconis gallopava CBS43764.</title>
        <authorList>
            <consortium name="The Broad Institute Genomics Platform"/>
            <person name="Cuomo C."/>
            <person name="de Hoog S."/>
            <person name="Gorbushina A."/>
            <person name="Stielow B."/>
            <person name="Teixiera M."/>
            <person name="Abouelleil A."/>
            <person name="Chapman S.B."/>
            <person name="Priest M."/>
            <person name="Young S.K."/>
            <person name="Wortman J."/>
            <person name="Nusbaum C."/>
            <person name="Birren B."/>
        </authorList>
    </citation>
    <scope>NUCLEOTIDE SEQUENCE [LARGE SCALE GENOMIC DNA]</scope>
    <source>
        <strain evidence="12 13">CBS 43764</strain>
    </source>
</reference>
<feature type="domain" description="Peptidase S9 prolyl oligopeptidase catalytic" evidence="11">
    <location>
        <begin position="496"/>
        <end position="704"/>
    </location>
</feature>
<keyword evidence="7" id="KW-0720">Serine protease</keyword>
<keyword evidence="6" id="KW-0378">Hydrolase</keyword>
<evidence type="ECO:0000256" key="9">
    <source>
        <dbReference type="ARBA" id="ARBA00032829"/>
    </source>
</evidence>
<keyword evidence="3" id="KW-0964">Secreted</keyword>
<dbReference type="Gene3D" id="2.120.10.30">
    <property type="entry name" value="TolB, C-terminal domain"/>
    <property type="match status" value="1"/>
</dbReference>
<dbReference type="InterPro" id="IPR001375">
    <property type="entry name" value="Peptidase_S9_cat"/>
</dbReference>
<dbReference type="OrthoDB" id="416344at2759"/>
<dbReference type="SUPFAM" id="SSF82171">
    <property type="entry name" value="DPP6 N-terminal domain-like"/>
    <property type="match status" value="1"/>
</dbReference>
<dbReference type="VEuPathDB" id="FungiDB:PV09_01147"/>
<dbReference type="GeneID" id="27309120"/>
<keyword evidence="5 10" id="KW-0732">Signal</keyword>
<dbReference type="FunFam" id="3.40.50.1820:FF:000028">
    <property type="entry name" value="S9 family peptidase"/>
    <property type="match status" value="1"/>
</dbReference>
<evidence type="ECO:0000256" key="10">
    <source>
        <dbReference type="SAM" id="SignalP"/>
    </source>
</evidence>
<dbReference type="InParanoid" id="A0A0D2BA84"/>
<dbReference type="RefSeq" id="XP_016218088.1">
    <property type="nucleotide sequence ID" value="XM_016353993.1"/>
</dbReference>
<dbReference type="Pfam" id="PF00326">
    <property type="entry name" value="Peptidase_S9"/>
    <property type="match status" value="1"/>
</dbReference>
<feature type="chain" id="PRO_5002238986" description="Dipeptidyl-peptidase V" evidence="10">
    <location>
        <begin position="21"/>
        <end position="711"/>
    </location>
</feature>
<evidence type="ECO:0000313" key="12">
    <source>
        <dbReference type="EMBL" id="KIW08219.1"/>
    </source>
</evidence>
<sequence>MAKLQAVAAVAAYAITAVHAMTPEQMLAAPRRSEAIPNPSGEWAAFTSTNYSFETHESQTVWNLLNLKSGEVSLLYEGSDISELVWIGPTNTSVIYVNGTNEEGNGGISLYSADVNAMEDATLLGSLPAPYSGLKAVKTASGDIHFLMYCQAYENGTAYNADLEEKPISTARIYTEIYVRHWDTWLTDKKNNIFAGTLKSGDNGYTFDGNMKNLMQGLGNLTRAESPVMPFGGSSDYDISPDGNVVAFLTKNIDLPLANYTSSQIWLVPFNGDSEPRVLNGLGAASTPPGAEGASSGPVFSPDSSMIAYLQMDEITYESDRNKIYVAKADAERPEIRVLCEDWDISPSVLHWNSNGTGLYLAAPHRGNDRIFEMIPLDAPVNFEPVNITDRGSVAAFYVLPDNNLLVSDSKMWSARDFYILSPSGELLADLFHANRVDPGYEGLDESIQSEFYFPGNFTDVHSFIVYPQNFDESKKYPLAFIIHGGPQSQHTNAFSTRWNFKVWADQGYVVIAPNPTGSNGFGEAFQDAIQNNWGSYPYDDLVKCWNYVKENFPYIDTDNGIAAGASYGGYMTNWIQGHDLGRKFKALVTHDGSTDTTAQYTTEELWFMQHDFNGTLWDNRENYERWNPINHIHNWATPQFVVHNTLDYRLPESEGIMLFNILQSRGVPSKFLSFPDENHWVLNRENSLVWHREIFKWINHYSGLSEEGPY</sequence>
<feature type="signal peptide" evidence="10">
    <location>
        <begin position="1"/>
        <end position="20"/>
    </location>
</feature>
<dbReference type="GO" id="GO:0004252">
    <property type="term" value="F:serine-type endopeptidase activity"/>
    <property type="evidence" value="ECO:0007669"/>
    <property type="project" value="TreeGrafter"/>
</dbReference>
<dbReference type="PANTHER" id="PTHR42776">
    <property type="entry name" value="SERINE PEPTIDASE S9 FAMILY MEMBER"/>
    <property type="match status" value="1"/>
</dbReference>
<proteinExistence type="inferred from homology"/>
<comment type="similarity">
    <text evidence="2">Belongs to the peptidase S9C family.</text>
</comment>
<evidence type="ECO:0000256" key="6">
    <source>
        <dbReference type="ARBA" id="ARBA00022801"/>
    </source>
</evidence>
<dbReference type="HOGENOM" id="CLU_008615_0_1_1"/>
<name>A0A0D2BA84_9PEZI</name>
<keyword evidence="8" id="KW-0325">Glycoprotein</keyword>
<dbReference type="EMBL" id="KN847531">
    <property type="protein sequence ID" value="KIW08219.1"/>
    <property type="molecule type" value="Genomic_DNA"/>
</dbReference>
<dbReference type="GO" id="GO:0005576">
    <property type="term" value="C:extracellular region"/>
    <property type="evidence" value="ECO:0007669"/>
    <property type="project" value="UniProtKB-SubCell"/>
</dbReference>
<evidence type="ECO:0000256" key="5">
    <source>
        <dbReference type="ARBA" id="ARBA00022729"/>
    </source>
</evidence>
<dbReference type="STRING" id="253628.A0A0D2BA84"/>
<evidence type="ECO:0000256" key="4">
    <source>
        <dbReference type="ARBA" id="ARBA00022670"/>
    </source>
</evidence>
<keyword evidence="4" id="KW-0645">Protease</keyword>
<evidence type="ECO:0000259" key="11">
    <source>
        <dbReference type="Pfam" id="PF00326"/>
    </source>
</evidence>
<dbReference type="InterPro" id="IPR029058">
    <property type="entry name" value="AB_hydrolase_fold"/>
</dbReference>
<evidence type="ECO:0000256" key="1">
    <source>
        <dbReference type="ARBA" id="ARBA00004613"/>
    </source>
</evidence>
<dbReference type="InterPro" id="IPR011042">
    <property type="entry name" value="6-blade_b-propeller_TolB-like"/>
</dbReference>
<comment type="subcellular location">
    <subcellularLocation>
        <location evidence="1">Secreted</location>
    </subcellularLocation>
</comment>
<evidence type="ECO:0000313" key="13">
    <source>
        <dbReference type="Proteomes" id="UP000053259"/>
    </source>
</evidence>
<evidence type="ECO:0000256" key="7">
    <source>
        <dbReference type="ARBA" id="ARBA00022825"/>
    </source>
</evidence>
<dbReference type="GO" id="GO:0006508">
    <property type="term" value="P:proteolysis"/>
    <property type="evidence" value="ECO:0007669"/>
    <property type="project" value="UniProtKB-KW"/>
</dbReference>
<gene>
    <name evidence="12" type="ORF">PV09_01147</name>
</gene>
<accession>A0A0D2BA84</accession>